<sequence>MPKKTNKKTEAKSYNHGEEHPQRPDIGTEPHFKKKKPPVTYCYDSSLSPELNWDENPAREEAEALIEQILAAEDLETAKIAARKLKAIGEPFLNWTGKAERLSFEVPTLPLFVHITRLD</sequence>
<name>A0A0K1S0U2_9CHRO</name>
<accession>A0A0K1S0U2</accession>
<protein>
    <submittedName>
        <fullName evidence="2">DNA methylase</fullName>
    </submittedName>
</protein>
<proteinExistence type="predicted"/>
<gene>
    <name evidence="2" type="ORF">VL20_2535</name>
</gene>
<dbReference type="RefSeq" id="WP_052276459.1">
    <property type="nucleotide sequence ID" value="NZ_CP011339.1"/>
</dbReference>
<dbReference type="GO" id="GO:0008168">
    <property type="term" value="F:methyltransferase activity"/>
    <property type="evidence" value="ECO:0007669"/>
    <property type="project" value="UniProtKB-KW"/>
</dbReference>
<dbReference type="KEGG" id="mpk:VL20_2535"/>
<evidence type="ECO:0000256" key="1">
    <source>
        <dbReference type="SAM" id="MobiDB-lite"/>
    </source>
</evidence>
<feature type="region of interest" description="Disordered" evidence="1">
    <location>
        <begin position="1"/>
        <end position="37"/>
    </location>
</feature>
<dbReference type="EMBL" id="CP011339">
    <property type="protein sequence ID" value="AKV67618.1"/>
    <property type="molecule type" value="Genomic_DNA"/>
</dbReference>
<evidence type="ECO:0000313" key="2">
    <source>
        <dbReference type="EMBL" id="AKV67618.1"/>
    </source>
</evidence>
<dbReference type="Proteomes" id="UP000068167">
    <property type="component" value="Chromosome"/>
</dbReference>
<evidence type="ECO:0000313" key="3">
    <source>
        <dbReference type="Proteomes" id="UP000068167"/>
    </source>
</evidence>
<organism evidence="2 3">
    <name type="scientific">Microcystis panniformis FACHB-1757</name>
    <dbReference type="NCBI Taxonomy" id="1638788"/>
    <lineage>
        <taxon>Bacteria</taxon>
        <taxon>Bacillati</taxon>
        <taxon>Cyanobacteriota</taxon>
        <taxon>Cyanophyceae</taxon>
        <taxon>Oscillatoriophycideae</taxon>
        <taxon>Chroococcales</taxon>
        <taxon>Microcystaceae</taxon>
        <taxon>Microcystis</taxon>
    </lineage>
</organism>
<dbReference type="GO" id="GO:0032259">
    <property type="term" value="P:methylation"/>
    <property type="evidence" value="ECO:0007669"/>
    <property type="project" value="UniProtKB-KW"/>
</dbReference>
<keyword evidence="2" id="KW-0808">Transferase</keyword>
<keyword evidence="3" id="KW-1185">Reference proteome</keyword>
<dbReference type="PATRIC" id="fig|1638788.3.peg.2547"/>
<dbReference type="AlphaFoldDB" id="A0A0K1S0U2"/>
<reference evidence="2 3" key="1">
    <citation type="journal article" date="2016" name="Stand. Genomic Sci.">
        <title>Complete genome sequence and genomic characterization of Microcystis panniformis FACHB 1757 by third-generation sequencing.</title>
        <authorList>
            <person name="Zhang J.Y."/>
            <person name="Guan R."/>
            <person name="Zhang H.J."/>
            <person name="Li H."/>
            <person name="Xiao P."/>
            <person name="Yu G.L."/>
            <person name="Du L."/>
            <person name="Cao D.M."/>
            <person name="Zhu B.C."/>
            <person name="Li R.H."/>
            <person name="Lu Z.H."/>
        </authorList>
    </citation>
    <scope>NUCLEOTIDE SEQUENCE [LARGE SCALE GENOMIC DNA]</scope>
    <source>
        <strain evidence="2 3">FACHB-1757</strain>
    </source>
</reference>
<keyword evidence="2" id="KW-0489">Methyltransferase</keyword>
<feature type="compositionally biased region" description="Basic and acidic residues" evidence="1">
    <location>
        <begin position="7"/>
        <end position="31"/>
    </location>
</feature>